<dbReference type="Proteomes" id="UP001315686">
    <property type="component" value="Unassembled WGS sequence"/>
</dbReference>
<dbReference type="GO" id="GO:0005975">
    <property type="term" value="P:carbohydrate metabolic process"/>
    <property type="evidence" value="ECO:0007669"/>
    <property type="project" value="InterPro"/>
</dbReference>
<evidence type="ECO:0000313" key="7">
    <source>
        <dbReference type="Proteomes" id="UP001315686"/>
    </source>
</evidence>
<evidence type="ECO:0000256" key="2">
    <source>
        <dbReference type="ARBA" id="ARBA00022679"/>
    </source>
</evidence>
<dbReference type="GO" id="GO:0016301">
    <property type="term" value="F:kinase activity"/>
    <property type="evidence" value="ECO:0007669"/>
    <property type="project" value="UniProtKB-KW"/>
</dbReference>
<keyword evidence="7" id="KW-1185">Reference proteome</keyword>
<dbReference type="InterPro" id="IPR018484">
    <property type="entry name" value="FGGY_N"/>
</dbReference>
<keyword evidence="2" id="KW-0808">Transferase</keyword>
<sequence length="462" mass="49178">MSAARHIAVIDIGKTNAKLALVDLRSLNEIAVRTRPNVVISAPPWPHFDVDGHWQFLLSALSEFHRDHGIDAISITTHGACAALLTAEGQLAAPILDYEHEYAPDVVAEYAALKPDFADTGSPKLVGGLNLGAQIHWQFGVDTALKTRTAKIVTYPQYWGHRLTGVAATDVTSLGCHTDLWNPHRQSFSDLPAKLGILDKIAPVRRPGDILGPILPEIAQATGLDPQTPVCVGIHDSNASLYPHVIAQDGPASVVSTGTWVIAMALGADGTQIIPPLDPDRDTLINVNALGRAVASARFMGGREYEMIQQGQGDALSRQDVNSVLQTSLMLLPSVASGSGPFQDREMEWRGPEPPLGSGHRSAALSFYLALVTSTCLKLVGADGPTIVEGPFAKNDAFVAMLQAATNRPVRISEASTGTSIGAALLFSKTPAQARVSEPKALYPNLELAAYAELWNEALEGP</sequence>
<dbReference type="RefSeq" id="WP_327795247.1">
    <property type="nucleotide sequence ID" value="NZ_JADQAZ010000003.1"/>
</dbReference>
<dbReference type="Pfam" id="PF00370">
    <property type="entry name" value="FGGY_N"/>
    <property type="match status" value="1"/>
</dbReference>
<dbReference type="InterPro" id="IPR043129">
    <property type="entry name" value="ATPase_NBD"/>
</dbReference>
<evidence type="ECO:0000259" key="5">
    <source>
        <dbReference type="Pfam" id="PF21546"/>
    </source>
</evidence>
<dbReference type="Gene3D" id="3.30.420.40">
    <property type="match status" value="2"/>
</dbReference>
<dbReference type="SUPFAM" id="SSF53067">
    <property type="entry name" value="Actin-like ATPase domain"/>
    <property type="match status" value="1"/>
</dbReference>
<comment type="caution">
    <text evidence="6">The sequence shown here is derived from an EMBL/GenBank/DDBJ whole genome shotgun (WGS) entry which is preliminary data.</text>
</comment>
<feature type="domain" description="Carbohydrate kinase FGGY N-terminal" evidence="4">
    <location>
        <begin position="8"/>
        <end position="241"/>
    </location>
</feature>
<name>A0AAP2GA29_9RHOB</name>
<dbReference type="Pfam" id="PF21546">
    <property type="entry name" value="FGGY_C_2"/>
    <property type="match status" value="1"/>
</dbReference>
<evidence type="ECO:0000256" key="3">
    <source>
        <dbReference type="ARBA" id="ARBA00022777"/>
    </source>
</evidence>
<dbReference type="CDD" id="cd07772">
    <property type="entry name" value="ASKHA_NBD_FGGY_NaCK-like"/>
    <property type="match status" value="1"/>
</dbReference>
<dbReference type="InterPro" id="IPR049382">
    <property type="entry name" value="FGGY_C_2"/>
</dbReference>
<evidence type="ECO:0000256" key="1">
    <source>
        <dbReference type="ARBA" id="ARBA00009156"/>
    </source>
</evidence>
<evidence type="ECO:0000259" key="4">
    <source>
        <dbReference type="Pfam" id="PF00370"/>
    </source>
</evidence>
<keyword evidence="3 6" id="KW-0418">Kinase</keyword>
<dbReference type="AlphaFoldDB" id="A0AAP2GA29"/>
<comment type="similarity">
    <text evidence="1">Belongs to the FGGY kinase family.</text>
</comment>
<evidence type="ECO:0000313" key="6">
    <source>
        <dbReference type="EMBL" id="MBT0959039.1"/>
    </source>
</evidence>
<proteinExistence type="inferred from homology"/>
<reference evidence="6 7" key="1">
    <citation type="journal article" date="2021" name="Arch. Microbiol.">
        <title>Harenicola maris gen. nov., sp. nov. isolated from the Sea of Japan shallow sediments.</title>
        <authorList>
            <person name="Romanenko L.A."/>
            <person name="Kurilenko V.V."/>
            <person name="Chernysheva N.Y."/>
            <person name="Tekutyeva L.A."/>
            <person name="Velansky P.V."/>
            <person name="Svetashev V.I."/>
            <person name="Isaeva M.P."/>
        </authorList>
    </citation>
    <scope>NUCLEOTIDE SEQUENCE [LARGE SCALE GENOMIC DNA]</scope>
    <source>
        <strain evidence="6 7">KMM 3653</strain>
    </source>
</reference>
<dbReference type="InterPro" id="IPR050406">
    <property type="entry name" value="FGGY_Carb_Kinase"/>
</dbReference>
<gene>
    <name evidence="6" type="ORF">IV417_16760</name>
</gene>
<feature type="domain" description="Carbohydrate kinase FGGY C-terminal" evidence="5">
    <location>
        <begin position="250"/>
        <end position="429"/>
    </location>
</feature>
<dbReference type="EMBL" id="JADQAZ010000003">
    <property type="protein sequence ID" value="MBT0959039.1"/>
    <property type="molecule type" value="Genomic_DNA"/>
</dbReference>
<accession>A0AAP2GA29</accession>
<dbReference type="PANTHER" id="PTHR43095">
    <property type="entry name" value="SUGAR KINASE"/>
    <property type="match status" value="1"/>
</dbReference>
<protein>
    <submittedName>
        <fullName evidence="6">FGGY-family carbohydrate kinase</fullName>
    </submittedName>
</protein>
<organism evidence="6 7">
    <name type="scientific">Harenicola maris</name>
    <dbReference type="NCBI Taxonomy" id="2841044"/>
    <lineage>
        <taxon>Bacteria</taxon>
        <taxon>Pseudomonadati</taxon>
        <taxon>Pseudomonadota</taxon>
        <taxon>Alphaproteobacteria</taxon>
        <taxon>Rhodobacterales</taxon>
        <taxon>Paracoccaceae</taxon>
        <taxon>Harenicola</taxon>
    </lineage>
</organism>
<dbReference type="PANTHER" id="PTHR43095:SF5">
    <property type="entry name" value="XYLULOSE KINASE"/>
    <property type="match status" value="1"/>
</dbReference>